<accession>A0AAD4Z5K2</accession>
<keyword evidence="1" id="KW-0732">Signal</keyword>
<proteinExistence type="predicted"/>
<evidence type="ECO:0000313" key="2">
    <source>
        <dbReference type="EMBL" id="KAI5333324.1"/>
    </source>
</evidence>
<sequence>MKIIALLGKCLWTFPLVGESLWHAVIRSKYGFEENGRDENPAERGFSWSPWKAILSRNEDLSSLQAILKIQVVVQYDLESQGYSEGRSWKSELPWACISPHWCIKEDGKKVYHVFLHYTVALSLFLKLFREAEVSWAIPKGCHALCEKHVEFGGKKRAKERNRRLFEDNGGMEVEDLWY</sequence>
<evidence type="ECO:0000256" key="1">
    <source>
        <dbReference type="SAM" id="SignalP"/>
    </source>
</evidence>
<organism evidence="2 3">
    <name type="scientific">Prunus dulcis</name>
    <name type="common">Almond</name>
    <name type="synonym">Amygdalus dulcis</name>
    <dbReference type="NCBI Taxonomy" id="3755"/>
    <lineage>
        <taxon>Eukaryota</taxon>
        <taxon>Viridiplantae</taxon>
        <taxon>Streptophyta</taxon>
        <taxon>Embryophyta</taxon>
        <taxon>Tracheophyta</taxon>
        <taxon>Spermatophyta</taxon>
        <taxon>Magnoliopsida</taxon>
        <taxon>eudicotyledons</taxon>
        <taxon>Gunneridae</taxon>
        <taxon>Pentapetalae</taxon>
        <taxon>rosids</taxon>
        <taxon>fabids</taxon>
        <taxon>Rosales</taxon>
        <taxon>Rosaceae</taxon>
        <taxon>Amygdaloideae</taxon>
        <taxon>Amygdaleae</taxon>
        <taxon>Prunus</taxon>
    </lineage>
</organism>
<keyword evidence="3" id="KW-1185">Reference proteome</keyword>
<feature type="signal peptide" evidence="1">
    <location>
        <begin position="1"/>
        <end position="18"/>
    </location>
</feature>
<feature type="chain" id="PRO_5042055791" evidence="1">
    <location>
        <begin position="19"/>
        <end position="179"/>
    </location>
</feature>
<evidence type="ECO:0000313" key="3">
    <source>
        <dbReference type="Proteomes" id="UP001054821"/>
    </source>
</evidence>
<reference evidence="2 3" key="1">
    <citation type="journal article" date="2022" name="G3 (Bethesda)">
        <title>Whole-genome sequence and methylome profiling of the almond [Prunus dulcis (Mill.) D.A. Webb] cultivar 'Nonpareil'.</title>
        <authorList>
            <person name="D'Amico-Willman K.M."/>
            <person name="Ouma W.Z."/>
            <person name="Meulia T."/>
            <person name="Sideli G.M."/>
            <person name="Gradziel T.M."/>
            <person name="Fresnedo-Ramirez J."/>
        </authorList>
    </citation>
    <scope>NUCLEOTIDE SEQUENCE [LARGE SCALE GENOMIC DNA]</scope>
    <source>
        <strain evidence="2">Clone GOH B32 T37-40</strain>
    </source>
</reference>
<protein>
    <submittedName>
        <fullName evidence="2">Uncharacterized protein</fullName>
    </submittedName>
</protein>
<dbReference type="EMBL" id="JAJFAZ020000004">
    <property type="protein sequence ID" value="KAI5333324.1"/>
    <property type="molecule type" value="Genomic_DNA"/>
</dbReference>
<dbReference type="AlphaFoldDB" id="A0AAD4Z5K2"/>
<gene>
    <name evidence="2" type="ORF">L3X38_023455</name>
</gene>
<comment type="caution">
    <text evidence="2">The sequence shown here is derived from an EMBL/GenBank/DDBJ whole genome shotgun (WGS) entry which is preliminary data.</text>
</comment>
<dbReference type="Proteomes" id="UP001054821">
    <property type="component" value="Chromosome 4"/>
</dbReference>
<name>A0AAD4Z5K2_PRUDU</name>